<dbReference type="AlphaFoldDB" id="A0A3D8LE32"/>
<keyword evidence="1" id="KW-0732">Signal</keyword>
<protein>
    <recommendedName>
        <fullName evidence="4">NlpE C-terminal OB domain-containing protein</fullName>
    </recommendedName>
</protein>
<name>A0A3D8LE32_9BACT</name>
<organism evidence="2 3">
    <name type="scientific">Pontibacter diazotrophicus</name>
    <dbReference type="NCBI Taxonomy" id="1400979"/>
    <lineage>
        <taxon>Bacteria</taxon>
        <taxon>Pseudomonadati</taxon>
        <taxon>Bacteroidota</taxon>
        <taxon>Cytophagia</taxon>
        <taxon>Cytophagales</taxon>
        <taxon>Hymenobacteraceae</taxon>
        <taxon>Pontibacter</taxon>
    </lineage>
</organism>
<comment type="caution">
    <text evidence="2">The sequence shown here is derived from an EMBL/GenBank/DDBJ whole genome shotgun (WGS) entry which is preliminary data.</text>
</comment>
<evidence type="ECO:0000313" key="2">
    <source>
        <dbReference type="EMBL" id="RDV15665.1"/>
    </source>
</evidence>
<sequence length="123" mass="13761">MKSFLCIVIFYLCLSMLVVSCSESDPAPTCMQAEVIGPDNCQNGWYILKLKDDATLAGSQSNHYIGQLHGGYVTTRNLPEEYRQEGLQLKLSLELDEEPTQICPAIYVIYPAVRVVRVCRQAS</sequence>
<accession>A0A3D8LE32</accession>
<keyword evidence="3" id="KW-1185">Reference proteome</keyword>
<dbReference type="RefSeq" id="WP_115565260.1">
    <property type="nucleotide sequence ID" value="NZ_QRGR01000008.1"/>
</dbReference>
<evidence type="ECO:0000256" key="1">
    <source>
        <dbReference type="SAM" id="SignalP"/>
    </source>
</evidence>
<gene>
    <name evidence="2" type="ORF">DXT99_09290</name>
</gene>
<proteinExistence type="predicted"/>
<dbReference type="OrthoDB" id="853431at2"/>
<evidence type="ECO:0000313" key="3">
    <source>
        <dbReference type="Proteomes" id="UP000256708"/>
    </source>
</evidence>
<dbReference type="PROSITE" id="PS51257">
    <property type="entry name" value="PROKAR_LIPOPROTEIN"/>
    <property type="match status" value="1"/>
</dbReference>
<feature type="chain" id="PRO_5017833863" description="NlpE C-terminal OB domain-containing protein" evidence="1">
    <location>
        <begin position="21"/>
        <end position="123"/>
    </location>
</feature>
<evidence type="ECO:0008006" key="4">
    <source>
        <dbReference type="Google" id="ProtNLM"/>
    </source>
</evidence>
<feature type="signal peptide" evidence="1">
    <location>
        <begin position="1"/>
        <end position="20"/>
    </location>
</feature>
<dbReference type="EMBL" id="QRGR01000008">
    <property type="protein sequence ID" value="RDV15665.1"/>
    <property type="molecule type" value="Genomic_DNA"/>
</dbReference>
<dbReference type="Proteomes" id="UP000256708">
    <property type="component" value="Unassembled WGS sequence"/>
</dbReference>
<reference evidence="3" key="1">
    <citation type="submission" date="2018-08" db="EMBL/GenBank/DDBJ databases">
        <authorList>
            <person name="Liu Z.-W."/>
            <person name="Du Z.-J."/>
        </authorList>
    </citation>
    <scope>NUCLEOTIDE SEQUENCE [LARGE SCALE GENOMIC DNA]</scope>
    <source>
        <strain evidence="3">H4X</strain>
    </source>
</reference>